<feature type="transmembrane region" description="Helical" evidence="6">
    <location>
        <begin position="168"/>
        <end position="189"/>
    </location>
</feature>
<keyword evidence="8" id="KW-1185">Reference proteome</keyword>
<organism evidence="7 8">
    <name type="scientific">Adhaeribacter soli</name>
    <dbReference type="NCBI Taxonomy" id="2607655"/>
    <lineage>
        <taxon>Bacteria</taxon>
        <taxon>Pseudomonadati</taxon>
        <taxon>Bacteroidota</taxon>
        <taxon>Cytophagia</taxon>
        <taxon>Cytophagales</taxon>
        <taxon>Hymenobacteraceae</taxon>
        <taxon>Adhaeribacter</taxon>
    </lineage>
</organism>
<feature type="transmembrane region" description="Helical" evidence="6">
    <location>
        <begin position="316"/>
        <end position="335"/>
    </location>
</feature>
<dbReference type="Pfam" id="PF03706">
    <property type="entry name" value="LPG_synthase_TM"/>
    <property type="match status" value="1"/>
</dbReference>
<evidence type="ECO:0000313" key="7">
    <source>
        <dbReference type="EMBL" id="KAA9333650.1"/>
    </source>
</evidence>
<feature type="transmembrane region" description="Helical" evidence="6">
    <location>
        <begin position="12"/>
        <end position="33"/>
    </location>
</feature>
<name>A0A5N1IUF8_9BACT</name>
<gene>
    <name evidence="7" type="ORF">F0P94_10400</name>
</gene>
<comment type="caution">
    <text evidence="7">The sequence shown here is derived from an EMBL/GenBank/DDBJ whole genome shotgun (WGS) entry which is preliminary data.</text>
</comment>
<accession>A0A5N1IUF8</accession>
<keyword evidence="5 6" id="KW-0472">Membrane</keyword>
<dbReference type="RefSeq" id="WP_150903817.1">
    <property type="nucleotide sequence ID" value="NZ_VTWT01000005.1"/>
</dbReference>
<dbReference type="PANTHER" id="PTHR37693:SF1">
    <property type="entry name" value="INTEGRAL MEMBRANE PROTEIN"/>
    <property type="match status" value="1"/>
</dbReference>
<evidence type="ECO:0000256" key="6">
    <source>
        <dbReference type="SAM" id="Phobius"/>
    </source>
</evidence>
<dbReference type="Proteomes" id="UP000326570">
    <property type="component" value="Unassembled WGS sequence"/>
</dbReference>
<evidence type="ECO:0000256" key="3">
    <source>
        <dbReference type="ARBA" id="ARBA00022692"/>
    </source>
</evidence>
<proteinExistence type="predicted"/>
<dbReference type="EMBL" id="VTWT01000005">
    <property type="protein sequence ID" value="KAA9333650.1"/>
    <property type="molecule type" value="Genomic_DNA"/>
</dbReference>
<dbReference type="InterPro" id="IPR022791">
    <property type="entry name" value="L-PG_synthase/AglD"/>
</dbReference>
<evidence type="ECO:0000256" key="4">
    <source>
        <dbReference type="ARBA" id="ARBA00022989"/>
    </source>
</evidence>
<protein>
    <submittedName>
        <fullName evidence="7">Flippase-like domain-containing protein</fullName>
    </submittedName>
</protein>
<reference evidence="7 8" key="1">
    <citation type="submission" date="2019-09" db="EMBL/GenBank/DDBJ databases">
        <title>Genome sequence of Adhaeribacter sp. M2.</title>
        <authorList>
            <person name="Srinivasan S."/>
        </authorList>
    </citation>
    <scope>NUCLEOTIDE SEQUENCE [LARGE SCALE GENOMIC DNA]</scope>
    <source>
        <strain evidence="7 8">M2</strain>
    </source>
</reference>
<feature type="transmembrane region" description="Helical" evidence="6">
    <location>
        <begin position="49"/>
        <end position="68"/>
    </location>
</feature>
<evidence type="ECO:0000256" key="5">
    <source>
        <dbReference type="ARBA" id="ARBA00023136"/>
    </source>
</evidence>
<keyword evidence="2" id="KW-1003">Cell membrane</keyword>
<sequence length="358" mass="40810">MDLNKRSFLRHFTPAKIAIPVLLGLIVVAWMIYKDPESAKFSNLLQAKLHWILITFAVLIIRDFGYMYRIRHITGKFLSWRQSIDVIMLWEFASCVMPSVVGGTGIATFLLHKEGIKLGKSLAYVMVTAMLDNWYFVLVAPVIFLFGAHQIFPEVHGAGFSVSKGLEYAFLTSYVLVTVYASIMTYALFVNPNAVKRLLIRIFSFSFLKRWRPVAFRHGNELVWASHEIKGHTYGYWVKAGLSTAFVWTARYFLINCLIAAFTDLHLMDHLLIFARNFSYKVVLMVAVTPGGAGIAEIAFPTFFGAYLGALTTFTVLLYRIVTHYLYLMLGSIFLPRWIKRVYSEEHEAAVAQAVEIR</sequence>
<dbReference type="PANTHER" id="PTHR37693">
    <property type="entry name" value="PHOSPHATIDYLGLYCEROL LYSYLTRANSFERASE"/>
    <property type="match status" value="1"/>
</dbReference>
<keyword evidence="4 6" id="KW-1133">Transmembrane helix</keyword>
<feature type="transmembrane region" description="Helical" evidence="6">
    <location>
        <begin position="123"/>
        <end position="147"/>
    </location>
</feature>
<keyword evidence="3 6" id="KW-0812">Transmembrane</keyword>
<dbReference type="AlphaFoldDB" id="A0A5N1IUF8"/>
<comment type="subcellular location">
    <subcellularLocation>
        <location evidence="1">Cell membrane</location>
        <topology evidence="1">Multi-pass membrane protein</topology>
    </subcellularLocation>
</comment>
<evidence type="ECO:0000313" key="8">
    <source>
        <dbReference type="Proteomes" id="UP000326570"/>
    </source>
</evidence>
<dbReference type="GO" id="GO:0005886">
    <property type="term" value="C:plasma membrane"/>
    <property type="evidence" value="ECO:0007669"/>
    <property type="project" value="UniProtKB-SubCell"/>
</dbReference>
<evidence type="ECO:0000256" key="2">
    <source>
        <dbReference type="ARBA" id="ARBA00022475"/>
    </source>
</evidence>
<feature type="transmembrane region" description="Helical" evidence="6">
    <location>
        <begin position="282"/>
        <end position="304"/>
    </location>
</feature>
<feature type="transmembrane region" description="Helical" evidence="6">
    <location>
        <begin position="89"/>
        <end position="111"/>
    </location>
</feature>
<evidence type="ECO:0000256" key="1">
    <source>
        <dbReference type="ARBA" id="ARBA00004651"/>
    </source>
</evidence>